<dbReference type="EMBL" id="BSXS01010038">
    <property type="protein sequence ID" value="GME97250.1"/>
    <property type="molecule type" value="Genomic_DNA"/>
</dbReference>
<protein>
    <submittedName>
        <fullName evidence="1">Unnamed protein product</fullName>
    </submittedName>
</protein>
<reference evidence="1" key="1">
    <citation type="submission" date="2023-04" db="EMBL/GenBank/DDBJ databases">
        <title>Ambrosiozyma monospora NBRC 10751.</title>
        <authorList>
            <person name="Ichikawa N."/>
            <person name="Sato H."/>
            <person name="Tonouchi N."/>
        </authorList>
    </citation>
    <scope>NUCLEOTIDE SEQUENCE</scope>
    <source>
        <strain evidence="1">NBRC 10751</strain>
    </source>
</reference>
<gene>
    <name evidence="1" type="ORF">Amon02_001019400</name>
</gene>
<name>A0ACB5TX62_AMBMO</name>
<evidence type="ECO:0000313" key="1">
    <source>
        <dbReference type="EMBL" id="GME97250.1"/>
    </source>
</evidence>
<sequence>MAKSGLSVGSLPSIKQFWGQAVFLAVLGITTAYFVKSNVTIRRRQQYIQEASNFDTLQQERTKAQAEKLIGDSNDSDEARAAYERKYGIRGVQPGFPIKDENSPVYERKSEFEGAGNAYLSRKSGDKFGFWNIFK</sequence>
<comment type="caution">
    <text evidence="1">The sequence shown here is derived from an EMBL/GenBank/DDBJ whole genome shotgun (WGS) entry which is preliminary data.</text>
</comment>
<accession>A0ACB5TX62</accession>
<keyword evidence="2" id="KW-1185">Reference proteome</keyword>
<dbReference type="Proteomes" id="UP001165064">
    <property type="component" value="Unassembled WGS sequence"/>
</dbReference>
<evidence type="ECO:0000313" key="2">
    <source>
        <dbReference type="Proteomes" id="UP001165064"/>
    </source>
</evidence>
<organism evidence="1 2">
    <name type="scientific">Ambrosiozyma monospora</name>
    <name type="common">Yeast</name>
    <name type="synonym">Endomycopsis monosporus</name>
    <dbReference type="NCBI Taxonomy" id="43982"/>
    <lineage>
        <taxon>Eukaryota</taxon>
        <taxon>Fungi</taxon>
        <taxon>Dikarya</taxon>
        <taxon>Ascomycota</taxon>
        <taxon>Saccharomycotina</taxon>
        <taxon>Pichiomycetes</taxon>
        <taxon>Pichiales</taxon>
        <taxon>Pichiaceae</taxon>
        <taxon>Ambrosiozyma</taxon>
    </lineage>
</organism>
<proteinExistence type="predicted"/>